<dbReference type="InterPro" id="IPR027417">
    <property type="entry name" value="P-loop_NTPase"/>
</dbReference>
<keyword evidence="1" id="KW-0808">Transferase</keyword>
<accession>A0A9D1AIQ9</accession>
<dbReference type="Gene3D" id="3.40.50.300">
    <property type="entry name" value="P-loop containing nucleotide triphosphate hydrolases"/>
    <property type="match status" value="1"/>
</dbReference>
<reference evidence="1" key="1">
    <citation type="submission" date="2020-10" db="EMBL/GenBank/DDBJ databases">
        <authorList>
            <person name="Gilroy R."/>
        </authorList>
    </citation>
    <scope>NUCLEOTIDE SEQUENCE</scope>
    <source>
        <strain evidence="1">ChiW25-3613</strain>
    </source>
</reference>
<reference evidence="1" key="2">
    <citation type="journal article" date="2021" name="PeerJ">
        <title>Extensive microbial diversity within the chicken gut microbiome revealed by metagenomics and culture.</title>
        <authorList>
            <person name="Gilroy R."/>
            <person name="Ravi A."/>
            <person name="Getino M."/>
            <person name="Pursley I."/>
            <person name="Horton D.L."/>
            <person name="Alikhan N.F."/>
            <person name="Baker D."/>
            <person name="Gharbi K."/>
            <person name="Hall N."/>
            <person name="Watson M."/>
            <person name="Adriaenssens E.M."/>
            <person name="Foster-Nyarko E."/>
            <person name="Jarju S."/>
            <person name="Secka A."/>
            <person name="Antonio M."/>
            <person name="Oren A."/>
            <person name="Chaudhuri R.R."/>
            <person name="La Ragione R."/>
            <person name="Hildebrand F."/>
            <person name="Pallen M.J."/>
        </authorList>
    </citation>
    <scope>NUCLEOTIDE SEQUENCE</scope>
    <source>
        <strain evidence="1">ChiW25-3613</strain>
    </source>
</reference>
<dbReference type="Pfam" id="PF13189">
    <property type="entry name" value="Cytidylate_kin2"/>
    <property type="match status" value="1"/>
</dbReference>
<proteinExistence type="predicted"/>
<sequence>MDRLIITVGREFGSGGREFGRRLSDDLKIAYYDREIITEIAKRTSLSEEYVHQIVERKPYMPFPITTGRTFYPLTDPVVEQTLSIYNEQNNIIREMAAKSDCVIVGRCADIILKDMHPLRIFVYSDMPSRLKRCREKAPEHEHMSDSALRRHILKIDRDRAKYYSFYTGRKWGDWLNYDLCINTARITPKEAAAELAIILEKRMGNKSN</sequence>
<dbReference type="AlphaFoldDB" id="A0A9D1AIQ9"/>
<comment type="caution">
    <text evidence="1">The sequence shown here is derived from an EMBL/GenBank/DDBJ whole genome shotgun (WGS) entry which is preliminary data.</text>
</comment>
<evidence type="ECO:0000313" key="2">
    <source>
        <dbReference type="Proteomes" id="UP000824179"/>
    </source>
</evidence>
<evidence type="ECO:0000313" key="1">
    <source>
        <dbReference type="EMBL" id="HIR39911.1"/>
    </source>
</evidence>
<dbReference type="GO" id="GO:0016301">
    <property type="term" value="F:kinase activity"/>
    <property type="evidence" value="ECO:0007669"/>
    <property type="project" value="UniProtKB-KW"/>
</dbReference>
<dbReference type="Proteomes" id="UP000824179">
    <property type="component" value="Unassembled WGS sequence"/>
</dbReference>
<name>A0A9D1AIQ9_9FIRM</name>
<protein>
    <submittedName>
        <fullName evidence="1">Cytidylate kinase-like family protein</fullName>
    </submittedName>
</protein>
<organism evidence="1 2">
    <name type="scientific">Candidatus Coproplasma stercoripullorum</name>
    <dbReference type="NCBI Taxonomy" id="2840751"/>
    <lineage>
        <taxon>Bacteria</taxon>
        <taxon>Bacillati</taxon>
        <taxon>Bacillota</taxon>
        <taxon>Clostridia</taxon>
        <taxon>Eubacteriales</taxon>
        <taxon>Candidatus Coproplasma</taxon>
    </lineage>
</organism>
<dbReference type="EMBL" id="DVHB01000103">
    <property type="protein sequence ID" value="HIR39911.1"/>
    <property type="molecule type" value="Genomic_DNA"/>
</dbReference>
<gene>
    <name evidence="1" type="ORF">IAB90_05970</name>
</gene>
<keyword evidence="1" id="KW-0418">Kinase</keyword>